<comment type="caution">
    <text evidence="5">The sequence shown here is derived from an EMBL/GenBank/DDBJ whole genome shotgun (WGS) entry which is preliminary data.</text>
</comment>
<accession>A0A7Z0TZ28</accession>
<dbReference type="GO" id="GO:0016810">
    <property type="term" value="F:hydrolase activity, acting on carbon-nitrogen (but not peptide) bonds"/>
    <property type="evidence" value="ECO:0007669"/>
    <property type="project" value="InterPro"/>
</dbReference>
<dbReference type="SUPFAM" id="SSF51338">
    <property type="entry name" value="Composite domain of metallo-dependent hydrolases"/>
    <property type="match status" value="2"/>
</dbReference>
<dbReference type="PANTHER" id="PTHR43794">
    <property type="entry name" value="AMINOHYDROLASE SSNA-RELATED"/>
    <property type="match status" value="1"/>
</dbReference>
<feature type="signal peptide" evidence="3">
    <location>
        <begin position="1"/>
        <end position="28"/>
    </location>
</feature>
<keyword evidence="2 5" id="KW-0378">Hydrolase</keyword>
<keyword evidence="6" id="KW-1185">Reference proteome</keyword>
<feature type="chain" id="PRO_5031350925" evidence="3">
    <location>
        <begin position="29"/>
        <end position="458"/>
    </location>
</feature>
<reference evidence="5 6" key="1">
    <citation type="submission" date="2020-07" db="EMBL/GenBank/DDBJ databases">
        <title>isolation of Luteimonas sp. SJ-16.</title>
        <authorList>
            <person name="Huang X.-X."/>
            <person name="Xu L."/>
            <person name="Sun J.-Q."/>
        </authorList>
    </citation>
    <scope>NUCLEOTIDE SEQUENCE [LARGE SCALE GENOMIC DNA]</scope>
    <source>
        <strain evidence="5 6">SJ-16</strain>
    </source>
</reference>
<evidence type="ECO:0000256" key="3">
    <source>
        <dbReference type="SAM" id="SignalP"/>
    </source>
</evidence>
<feature type="domain" description="Amidohydrolase-related" evidence="4">
    <location>
        <begin position="83"/>
        <end position="426"/>
    </location>
</feature>
<dbReference type="InterPro" id="IPR011059">
    <property type="entry name" value="Metal-dep_hydrolase_composite"/>
</dbReference>
<organism evidence="5 6">
    <name type="scientific">Luteimonas deserti</name>
    <dbReference type="NCBI Taxonomy" id="2752306"/>
    <lineage>
        <taxon>Bacteria</taxon>
        <taxon>Pseudomonadati</taxon>
        <taxon>Pseudomonadota</taxon>
        <taxon>Gammaproteobacteria</taxon>
        <taxon>Lysobacterales</taxon>
        <taxon>Lysobacteraceae</taxon>
        <taxon>Luteimonas</taxon>
    </lineage>
</organism>
<dbReference type="Pfam" id="PF01979">
    <property type="entry name" value="Amidohydro_1"/>
    <property type="match status" value="1"/>
</dbReference>
<dbReference type="InterPro" id="IPR050287">
    <property type="entry name" value="MTA/SAH_deaminase"/>
</dbReference>
<dbReference type="InterPro" id="IPR006680">
    <property type="entry name" value="Amidohydro-rel"/>
</dbReference>
<comment type="similarity">
    <text evidence="1">Belongs to the metallo-dependent hydrolases superfamily. ATZ/TRZ family.</text>
</comment>
<dbReference type="Gene3D" id="3.20.20.140">
    <property type="entry name" value="Metal-dependent hydrolases"/>
    <property type="match status" value="1"/>
</dbReference>
<gene>
    <name evidence="5" type="ORF">H0E82_12135</name>
</gene>
<evidence type="ECO:0000256" key="1">
    <source>
        <dbReference type="ARBA" id="ARBA00006745"/>
    </source>
</evidence>
<sequence length="458" mass="47848">MARVHPMRAIRVWLTCVLLASISAAAGADGGALLVRNGHVLTMDAATGDLPRADILVRDGRIVAVGPDLDAGDARVIDAAGAYVLPGFVDTHSHLYTTTMRGQFRNADGRYFDVAEHLSPVMTPDDVHIAMHLGALELLDGGITSTGDFFDNVRSPAHGEAGLAALEASGIRAVLYYGGPDKSTRQPIDLAHLSALAGARDQAARVRLGLAWRLPRDLDDAGNWAMRDREREVARALGLPVQVHVSVQPGPIFDALIARDLLDPALSLVHATDATPVQLQALEAAGGALSLTPVSEHRVGYGLTRLDDFEGVSRQGLGIDGNALAGCGDMFAAMRLAALTWSGGARDETAVAPRALLELATRRGADALGLGAVTGTLVPGKRADLQVIAPGSLQMAGFGGGDPAALLVYSAAPTDVRTVIVDGRLVKHDGELVGVDLPRVREAARASARALLERAGPR</sequence>
<dbReference type="PANTHER" id="PTHR43794:SF11">
    <property type="entry name" value="AMIDOHYDROLASE-RELATED DOMAIN-CONTAINING PROTEIN"/>
    <property type="match status" value="1"/>
</dbReference>
<dbReference type="Proteomes" id="UP000589896">
    <property type="component" value="Unassembled WGS sequence"/>
</dbReference>
<evidence type="ECO:0000313" key="5">
    <source>
        <dbReference type="EMBL" id="NYZ63500.1"/>
    </source>
</evidence>
<proteinExistence type="inferred from homology"/>
<dbReference type="AlphaFoldDB" id="A0A7Z0TZ28"/>
<keyword evidence="3" id="KW-0732">Signal</keyword>
<evidence type="ECO:0000256" key="2">
    <source>
        <dbReference type="ARBA" id="ARBA00022801"/>
    </source>
</evidence>
<name>A0A7Z0TZ28_9GAMM</name>
<dbReference type="EMBL" id="JACCJZ010000019">
    <property type="protein sequence ID" value="NYZ63500.1"/>
    <property type="molecule type" value="Genomic_DNA"/>
</dbReference>
<dbReference type="Gene3D" id="2.30.40.10">
    <property type="entry name" value="Urease, subunit C, domain 1"/>
    <property type="match status" value="1"/>
</dbReference>
<protein>
    <submittedName>
        <fullName evidence="5">Amidohydrolase family protein</fullName>
    </submittedName>
</protein>
<evidence type="ECO:0000259" key="4">
    <source>
        <dbReference type="Pfam" id="PF01979"/>
    </source>
</evidence>
<dbReference type="SUPFAM" id="SSF51556">
    <property type="entry name" value="Metallo-dependent hydrolases"/>
    <property type="match status" value="1"/>
</dbReference>
<dbReference type="InterPro" id="IPR032466">
    <property type="entry name" value="Metal_Hydrolase"/>
</dbReference>
<evidence type="ECO:0000313" key="6">
    <source>
        <dbReference type="Proteomes" id="UP000589896"/>
    </source>
</evidence>